<dbReference type="PANTHER" id="PTHR30255">
    <property type="entry name" value="SINGLE-STRANDED-DNA-SPECIFIC EXONUCLEASE RECJ"/>
    <property type="match status" value="1"/>
</dbReference>
<evidence type="ECO:0000256" key="4">
    <source>
        <dbReference type="ARBA" id="ARBA00022801"/>
    </source>
</evidence>
<accession>A0A6N4SWU0</accession>
<dbReference type="GO" id="GO:0003676">
    <property type="term" value="F:nucleic acid binding"/>
    <property type="evidence" value="ECO:0007669"/>
    <property type="project" value="InterPro"/>
</dbReference>
<evidence type="ECO:0000256" key="1">
    <source>
        <dbReference type="ARBA" id="ARBA00005915"/>
    </source>
</evidence>
<dbReference type="AlphaFoldDB" id="A0A6N4SWU0"/>
<evidence type="ECO:0000259" key="7">
    <source>
        <dbReference type="Pfam" id="PF02272"/>
    </source>
</evidence>
<organism evidence="9 10">
    <name type="scientific">Cytophaga hutchinsonii (strain ATCC 33406 / DSM 1761 / CIP 103989 / NBRC 15051 / NCIMB 9469 / D465)</name>
    <dbReference type="NCBI Taxonomy" id="269798"/>
    <lineage>
        <taxon>Bacteria</taxon>
        <taxon>Pseudomonadati</taxon>
        <taxon>Bacteroidota</taxon>
        <taxon>Cytophagia</taxon>
        <taxon>Cytophagales</taxon>
        <taxon>Cytophagaceae</taxon>
        <taxon>Cytophaga</taxon>
    </lineage>
</organism>
<dbReference type="Gene3D" id="3.10.310.30">
    <property type="match status" value="1"/>
</dbReference>
<dbReference type="EMBL" id="CP000383">
    <property type="protein sequence ID" value="ABG60901.1"/>
    <property type="molecule type" value="Genomic_DNA"/>
</dbReference>
<evidence type="ECO:0000256" key="2">
    <source>
        <dbReference type="ARBA" id="ARBA00019841"/>
    </source>
</evidence>
<dbReference type="OrthoDB" id="9809852at2"/>
<evidence type="ECO:0000313" key="9">
    <source>
        <dbReference type="EMBL" id="ABG60901.1"/>
    </source>
</evidence>
<keyword evidence="10" id="KW-1185">Reference proteome</keyword>
<dbReference type="SUPFAM" id="SSF64182">
    <property type="entry name" value="DHH phosphoesterases"/>
    <property type="match status" value="1"/>
</dbReference>
<evidence type="ECO:0000259" key="6">
    <source>
        <dbReference type="Pfam" id="PF01368"/>
    </source>
</evidence>
<keyword evidence="5 9" id="KW-0269">Exonuclease</keyword>
<proteinExistence type="inferred from homology"/>
<dbReference type="NCBIfam" id="TIGR00644">
    <property type="entry name" value="recJ"/>
    <property type="match status" value="1"/>
</dbReference>
<evidence type="ECO:0000313" key="10">
    <source>
        <dbReference type="Proteomes" id="UP000001822"/>
    </source>
</evidence>
<comment type="similarity">
    <text evidence="1">Belongs to the RecJ family.</text>
</comment>
<dbReference type="InterPro" id="IPR051673">
    <property type="entry name" value="SSDNA_exonuclease_RecJ"/>
</dbReference>
<reference evidence="9 10" key="1">
    <citation type="journal article" date="2007" name="Appl. Environ. Microbiol.">
        <title>Genome sequence of the cellulolytic gliding bacterium Cytophaga hutchinsonii.</title>
        <authorList>
            <person name="Xie G."/>
            <person name="Bruce D.C."/>
            <person name="Challacombe J.F."/>
            <person name="Chertkov O."/>
            <person name="Detter J.C."/>
            <person name="Gilna P."/>
            <person name="Han C.S."/>
            <person name="Lucas S."/>
            <person name="Misra M."/>
            <person name="Myers G.L."/>
            <person name="Richardson P."/>
            <person name="Tapia R."/>
            <person name="Thayer N."/>
            <person name="Thompson L.S."/>
            <person name="Brettin T.S."/>
            <person name="Henrissat B."/>
            <person name="Wilson D.B."/>
            <person name="McBride M.J."/>
        </authorList>
    </citation>
    <scope>NUCLEOTIDE SEQUENCE [LARGE SCALE GENOMIC DNA]</scope>
    <source>
        <strain evidence="10">ATCC 33406 / DSM 1761 / CIP 103989 / NBRC 15051 / NCIMB 9469 / D465</strain>
    </source>
</reference>
<dbReference type="Pfam" id="PF17768">
    <property type="entry name" value="RecJ_OB"/>
    <property type="match status" value="1"/>
</dbReference>
<feature type="domain" description="RecJ OB" evidence="8">
    <location>
        <begin position="459"/>
        <end position="565"/>
    </location>
</feature>
<keyword evidence="4 9" id="KW-0378">Hydrolase</keyword>
<dbReference type="InterPro" id="IPR004610">
    <property type="entry name" value="RecJ"/>
</dbReference>
<evidence type="ECO:0000256" key="3">
    <source>
        <dbReference type="ARBA" id="ARBA00022722"/>
    </source>
</evidence>
<keyword evidence="3" id="KW-0540">Nuclease</keyword>
<dbReference type="InterPro" id="IPR003156">
    <property type="entry name" value="DHHA1_dom"/>
</dbReference>
<sequence length="574" mass="64578">MNTTTKRWITKTLPAQEKARSLAEALNINAYISAMLVQRNIETFEEAKNFFRPSLSQLHDPFLMRDMEKAVTRLMQAIAGNERILIYGDYDVDGTTSVSVFYGFLKNYYTNIEYYIPDRYKEGYGVSKAGIEYARDTNATLIVSLDCGIRAVEMVAYANSFGIDFIICDHHNPGNELPDAVAILDPKQNNCSYPYKELSGCGVGFKLLQALCTRAGYSSELLFEQIDLLAISICSDIVPITGENRILTYFGLQKLNESPRPGIQAIVDVSGLKKAIDVNTVVFTIGPRINAAGRIDHAFAAVELLLAENKTDAANFAANINDHNLVRREFDETITGEALGMIQSNANAATASSTVLYKNDWHKGVIGIVASRCIEHYHRPTIILTQSNGKVAGSARSVPDYDLYEAIDKCSDLLIQFGGHKYAAGLTMEEKNIEAFRTKFEEVVSATIRKEQLIPMISIDLELPLNQIDSRFFNIVRQMGPFGPQNMQPIFVSRNVMDDGTSRILKDKHLKLNIRQQDSVTYPAIGWQMHAFYDRIKNKEPFDICYSLEENEFNGKKTIQLMIRDIQFIKDRTH</sequence>
<dbReference type="GO" id="GO:0008409">
    <property type="term" value="F:5'-3' exonuclease activity"/>
    <property type="evidence" value="ECO:0007669"/>
    <property type="project" value="InterPro"/>
</dbReference>
<name>A0A6N4SWU0_CYTH3</name>
<gene>
    <name evidence="9" type="primary">recJ</name>
    <name evidence="9" type="ordered locus">CHU_3668</name>
</gene>
<dbReference type="Proteomes" id="UP000001822">
    <property type="component" value="Chromosome"/>
</dbReference>
<dbReference type="PANTHER" id="PTHR30255:SF2">
    <property type="entry name" value="SINGLE-STRANDED-DNA-SPECIFIC EXONUCLEASE RECJ"/>
    <property type="match status" value="1"/>
</dbReference>
<evidence type="ECO:0000256" key="5">
    <source>
        <dbReference type="ARBA" id="ARBA00022839"/>
    </source>
</evidence>
<protein>
    <recommendedName>
        <fullName evidence="2">Single-stranded-DNA-specific exonuclease RecJ</fullName>
    </recommendedName>
</protein>
<dbReference type="GO" id="GO:0006281">
    <property type="term" value="P:DNA repair"/>
    <property type="evidence" value="ECO:0007669"/>
    <property type="project" value="InterPro"/>
</dbReference>
<dbReference type="InterPro" id="IPR041122">
    <property type="entry name" value="RecJ_OB"/>
</dbReference>
<dbReference type="Pfam" id="PF01368">
    <property type="entry name" value="DHH"/>
    <property type="match status" value="1"/>
</dbReference>
<dbReference type="RefSeq" id="WP_011587006.1">
    <property type="nucleotide sequence ID" value="NC_008255.1"/>
</dbReference>
<dbReference type="InterPro" id="IPR038763">
    <property type="entry name" value="DHH_sf"/>
</dbReference>
<dbReference type="KEGG" id="chu:CHU_3668"/>
<feature type="domain" description="DDH" evidence="6">
    <location>
        <begin position="83"/>
        <end position="232"/>
    </location>
</feature>
<evidence type="ECO:0000259" key="8">
    <source>
        <dbReference type="Pfam" id="PF17768"/>
    </source>
</evidence>
<dbReference type="GO" id="GO:0006310">
    <property type="term" value="P:DNA recombination"/>
    <property type="evidence" value="ECO:0007669"/>
    <property type="project" value="InterPro"/>
</dbReference>
<dbReference type="Pfam" id="PF02272">
    <property type="entry name" value="DHHA1"/>
    <property type="match status" value="1"/>
</dbReference>
<dbReference type="Gene3D" id="3.90.1640.30">
    <property type="match status" value="1"/>
</dbReference>
<dbReference type="InterPro" id="IPR001667">
    <property type="entry name" value="DDH_dom"/>
</dbReference>
<feature type="domain" description="DHHA1" evidence="7">
    <location>
        <begin position="355"/>
        <end position="445"/>
    </location>
</feature>